<feature type="transmembrane region" description="Helical" evidence="1">
    <location>
        <begin position="29"/>
        <end position="47"/>
    </location>
</feature>
<name>A0ABC8EGD5_CLOTA</name>
<protein>
    <submittedName>
        <fullName evidence="2">Uncharacterized protein</fullName>
    </submittedName>
</protein>
<evidence type="ECO:0000256" key="1">
    <source>
        <dbReference type="SAM" id="Phobius"/>
    </source>
</evidence>
<gene>
    <name evidence="2" type="ORF">K234311028_p10540</name>
</gene>
<reference evidence="2 3" key="1">
    <citation type="submission" date="2022-09" db="EMBL/GenBank/DDBJ databases">
        <title>complete genome sequences of Clostridium tetani str. KHSU-234311-028 isolated from soil.</title>
        <authorList>
            <person name="Sekizuka T."/>
            <person name="Shitada C."/>
            <person name="Takahashi M."/>
            <person name="Kuroda M."/>
        </authorList>
    </citation>
    <scope>NUCLEOTIDE SEQUENCE [LARGE SCALE GENOMIC DNA]</scope>
    <source>
        <strain evidence="2 3">KHSU-234311-028</strain>
        <plasmid evidence="2 3">pKHSU-234311-028-1</plasmid>
    </source>
</reference>
<keyword evidence="1" id="KW-0472">Membrane</keyword>
<geneLocation type="plasmid" evidence="2 3">
    <name>pKHSU-234311-028-1</name>
</geneLocation>
<accession>A0ABC8EGD5</accession>
<evidence type="ECO:0000313" key="2">
    <source>
        <dbReference type="EMBL" id="BDR82495.1"/>
    </source>
</evidence>
<dbReference type="Proteomes" id="UP001321763">
    <property type="component" value="Plasmid pKHSU-234311-028-1"/>
</dbReference>
<keyword evidence="1" id="KW-0812">Transmembrane</keyword>
<keyword evidence="2" id="KW-0614">Plasmid</keyword>
<proteinExistence type="predicted"/>
<dbReference type="EMBL" id="AP026819">
    <property type="protein sequence ID" value="BDR82495.1"/>
    <property type="molecule type" value="Genomic_DNA"/>
</dbReference>
<dbReference type="RefSeq" id="WP_023439675.1">
    <property type="nucleotide sequence ID" value="NZ_AP026807.1"/>
</dbReference>
<organism evidence="2 3">
    <name type="scientific">Clostridium tetani</name>
    <dbReference type="NCBI Taxonomy" id="1513"/>
    <lineage>
        <taxon>Bacteria</taxon>
        <taxon>Bacillati</taxon>
        <taxon>Bacillota</taxon>
        <taxon>Clostridia</taxon>
        <taxon>Eubacteriales</taxon>
        <taxon>Clostridiaceae</taxon>
        <taxon>Clostridium</taxon>
    </lineage>
</organism>
<keyword evidence="1" id="KW-1133">Transmembrane helix</keyword>
<dbReference type="AlphaFoldDB" id="A0ABC8EGD5"/>
<sequence length="58" mass="6512">MILLLTSILSSKLLEFIFLNLLGETSGTFGSIVGFILPYSIALEFILKKLFFNQSIKK</sequence>
<evidence type="ECO:0000313" key="3">
    <source>
        <dbReference type="Proteomes" id="UP001321763"/>
    </source>
</evidence>